<dbReference type="VEuPathDB" id="FungiDB:LEMA_P109220.1"/>
<dbReference type="Proteomes" id="UP000002668">
    <property type="component" value="Genome"/>
</dbReference>
<dbReference type="OrthoDB" id="3769541at2759"/>
<feature type="region of interest" description="Disordered" evidence="1">
    <location>
        <begin position="81"/>
        <end position="116"/>
    </location>
</feature>
<feature type="region of interest" description="Disordered" evidence="1">
    <location>
        <begin position="282"/>
        <end position="319"/>
    </location>
</feature>
<dbReference type="HOGENOM" id="CLU_733777_0_0_1"/>
<dbReference type="AlphaFoldDB" id="E4ZZ62"/>
<gene>
    <name evidence="2" type="ORF">LEMA_P109220.1</name>
</gene>
<evidence type="ECO:0000313" key="2">
    <source>
        <dbReference type="EMBL" id="CBX96657.1"/>
    </source>
</evidence>
<accession>E4ZZ62</accession>
<dbReference type="eggNOG" id="ENOG502RS2D">
    <property type="taxonomic scope" value="Eukaryota"/>
</dbReference>
<dbReference type="GeneID" id="13290117"/>
<organism evidence="3">
    <name type="scientific">Leptosphaeria maculans (strain JN3 / isolate v23.1.3 / race Av1-4-5-6-7-8)</name>
    <name type="common">Blackleg fungus</name>
    <name type="synonym">Phoma lingam</name>
    <dbReference type="NCBI Taxonomy" id="985895"/>
    <lineage>
        <taxon>Eukaryota</taxon>
        <taxon>Fungi</taxon>
        <taxon>Dikarya</taxon>
        <taxon>Ascomycota</taxon>
        <taxon>Pezizomycotina</taxon>
        <taxon>Dothideomycetes</taxon>
        <taxon>Pleosporomycetidae</taxon>
        <taxon>Pleosporales</taxon>
        <taxon>Pleosporineae</taxon>
        <taxon>Leptosphaeriaceae</taxon>
        <taxon>Plenodomus</taxon>
        <taxon>Plenodomus lingam/Leptosphaeria maculans species complex</taxon>
    </lineage>
</organism>
<feature type="compositionally biased region" description="Low complexity" evidence="1">
    <location>
        <begin position="293"/>
        <end position="303"/>
    </location>
</feature>
<keyword evidence="3" id="KW-1185">Reference proteome</keyword>
<dbReference type="InParanoid" id="E4ZZ62"/>
<feature type="compositionally biased region" description="Acidic residues" evidence="1">
    <location>
        <begin position="97"/>
        <end position="116"/>
    </location>
</feature>
<proteinExistence type="predicted"/>
<evidence type="ECO:0000313" key="3">
    <source>
        <dbReference type="Proteomes" id="UP000002668"/>
    </source>
</evidence>
<dbReference type="RefSeq" id="XP_003840136.1">
    <property type="nucleotide sequence ID" value="XM_003840088.1"/>
</dbReference>
<feature type="compositionally biased region" description="Basic residues" evidence="1">
    <location>
        <begin position="1"/>
        <end position="10"/>
    </location>
</feature>
<protein>
    <submittedName>
        <fullName evidence="2">Predicted protein</fullName>
    </submittedName>
</protein>
<feature type="region of interest" description="Disordered" evidence="1">
    <location>
        <begin position="1"/>
        <end position="65"/>
    </location>
</feature>
<name>E4ZZ62_LEPMJ</name>
<reference evidence="3" key="1">
    <citation type="journal article" date="2011" name="Nat. Commun.">
        <title>Effector diversification within compartments of the Leptosphaeria maculans genome affected by Repeat-Induced Point mutations.</title>
        <authorList>
            <person name="Rouxel T."/>
            <person name="Grandaubert J."/>
            <person name="Hane J.K."/>
            <person name="Hoede C."/>
            <person name="van de Wouw A.P."/>
            <person name="Couloux A."/>
            <person name="Dominguez V."/>
            <person name="Anthouard V."/>
            <person name="Bally P."/>
            <person name="Bourras S."/>
            <person name="Cozijnsen A.J."/>
            <person name="Ciuffetti L.M."/>
            <person name="Degrave A."/>
            <person name="Dilmaghani A."/>
            <person name="Duret L."/>
            <person name="Fudal I."/>
            <person name="Goodwin S.B."/>
            <person name="Gout L."/>
            <person name="Glaser N."/>
            <person name="Linglin J."/>
            <person name="Kema G.H.J."/>
            <person name="Lapalu N."/>
            <person name="Lawrence C.B."/>
            <person name="May K."/>
            <person name="Meyer M."/>
            <person name="Ollivier B."/>
            <person name="Poulain J."/>
            <person name="Schoch C.L."/>
            <person name="Simon A."/>
            <person name="Spatafora J.W."/>
            <person name="Stachowiak A."/>
            <person name="Turgeon B.G."/>
            <person name="Tyler B.M."/>
            <person name="Vincent D."/>
            <person name="Weissenbach J."/>
            <person name="Amselem J."/>
            <person name="Quesneville H."/>
            <person name="Oliver R.P."/>
            <person name="Wincker P."/>
            <person name="Balesdent M.-H."/>
            <person name="Howlett B.J."/>
        </authorList>
    </citation>
    <scope>NUCLEOTIDE SEQUENCE [LARGE SCALE GENOMIC DNA]</scope>
    <source>
        <strain evidence="3">JN3 / isolate v23.1.3 / race Av1-4-5-6-7-8</strain>
    </source>
</reference>
<evidence type="ECO:0000256" key="1">
    <source>
        <dbReference type="SAM" id="MobiDB-lite"/>
    </source>
</evidence>
<dbReference type="EMBL" id="FP929129">
    <property type="protein sequence ID" value="CBX96657.1"/>
    <property type="molecule type" value="Genomic_DNA"/>
</dbReference>
<feature type="compositionally biased region" description="Basic residues" evidence="1">
    <location>
        <begin position="26"/>
        <end position="43"/>
    </location>
</feature>
<dbReference type="OMA" id="RPTVMFT"/>
<sequence length="377" mass="41982">MPRPCQKRRASAAANRKPKPAAPPPIRHKARQKAIHNARRGRGGAHTAGRASQRNQRVGENHKFQEEDFVSFSNIGSTFHMHNGSGSSKDPILLQDSDYEDGEGDTDDSDVDSDDIDVEDSDMYEAEDMMINVDVSQPSRSRVRVSTAGVRLPRAEVMFTVPRALTIYKSIRASGFPLPTLTAVRYGVQEGVSPDSVSYLSLAPSLPSGLSSLSSAMSHDLHVDVKEPLGRDYVFDFGKYSGLRFEEAPENYLRTIGGQLDVYESRHPGLKEAFDYYRPGQARLAPPKKQPSKKQPQGQPQSQTRPLLPVAPKRKGTETLSDTWKFRKGPHKGKKLFDVPENYIRTVEKIPAVVENWPGFKAALQDFNRRTGRLGRT</sequence>